<feature type="coiled-coil region" evidence="1">
    <location>
        <begin position="1354"/>
        <end position="1381"/>
    </location>
</feature>
<dbReference type="PANTHER" id="PTHR23150:SF19">
    <property type="entry name" value="FORMYLGLYCINE-GENERATING ENZYME"/>
    <property type="match status" value="1"/>
</dbReference>
<keyword evidence="1" id="KW-0175">Coiled coil</keyword>
<dbReference type="Pfam" id="PF03781">
    <property type="entry name" value="FGE-sulfatase"/>
    <property type="match status" value="1"/>
</dbReference>
<evidence type="ECO:0000256" key="1">
    <source>
        <dbReference type="SAM" id="Coils"/>
    </source>
</evidence>
<sequence length="1407" mass="155805">MGTGISTALIYVGTAPGWQETGRGPRLRQLFGGYRGQDIWGILRKTKSMEDDQGYLGFEEVQDLLCLKAPSMLFLWDIFSQQNELCSINELLTVACVFSSALLDEKARFLHAVFDASGRGLGTGSEIASICLMVLTVLGKVTGAVAKAKEVTPQLMVELEKLVPPYGSSGCIPPAAMEISEAEMQKKAQAVLDGVLQRVSRILNERAGQPAEEEPEAEMDDFDPNDPDLLLRPSDNILTRRDSRCIIMDAFELGREFPEVDIDPRLVFDNPTIEQLSQAIVDLPKTQRTKSLESQSTAHPHAGHDMAPFTQLTAGAVAVVSTPYRGIDASGLRFSRATDGMECIRVPGGEVRIGDDSMQSERDNEGPSHPVHLSSFLMDVEPVSMGAFARFLNAAQPTQDELFDWCLLPAEDARCCHIPLTLTESGWQVKPGVPPNWPMILVSWYGANAYALWAHGRDWHGYKSARESFLPTEAQWEYAARGAEPLQYPWGNEEATAELLNVCWDTSAYDNKGNMAAHVAAPLEELPLVGVNACLGMSPFGFRGMAGNVWQWCRDTYHSNFYLATEASLLDAWNSEDGALKSERGGSWVGPASLARSSYRRGRHPEAKGRCLGFRCTAPASILENYLSWVSFPKLQFEIRLTARCFNCQNCCLSCSLAEAVQIYGSKEAFQRERVIGQLELDRILTPSIRDAYETLPLTTEPVTDTEPPPPPGWASTQKSLTRSATTEDVQSVRRDRDQKEPKNFLPPGANPAEKHLAWTRRLEETDNFVVDAEDAYGDLDATVHRWLIMQDHEFSSIAKDLPGFRHSFCKSVCSSLGLPAHGNCVEVVNVTNGSATAIIAEFLLRPRSHTDSRTGLELAQLLEKQITSPYSALRRGPIGKYLGNAFLLSAAPQTVCDSELLGPEESQGLKGPVHLNTKTSYESWGWSSPPPAQQSLDPARGHQAQTFCRFRPSSCNFGWAFLDSRVSAWSTGEGGNYGDIVRVHMALDGAPLPSIIAKRIRPEEGLEVGDMLKLTEHTRFMQGFQIEAAAYKNLSEELLAVDLAVPRVLHVEEVELGDPFVILLEDLSLRFPRGAGAAVRHFRGAETVAALRWLAGFHALFWEKPFAQQRGLWQQGSYWILDKLGQLQLEALPADFSNRYLTAQETQRLRRAALAVHQRLAGKDPEHPGKTNSRFRTLVHGDAKPENMLCSEGLAPRCAALDFGWVGEGYGVRDVAYLLWDQIATNLVEDLLSEYHTMLLDQLPPAARSPYSRTVLKQHFDLAVLDFIRWELGFKGGTHFWAMPWAIQTVRTVLDQLDGGVVRSPAHYATAVARDVKLPATVQDGEAQTDSYELGTPRAAVIRGAAACGACSRQEEEDFIEQIRDAVRQLQDARQRQVKAKAGEQRALEEIRKRDATIEQLRDDLA</sequence>
<dbReference type="GO" id="GO:0120147">
    <property type="term" value="F:formylglycine-generating oxidase activity"/>
    <property type="evidence" value="ECO:0007669"/>
    <property type="project" value="TreeGrafter"/>
</dbReference>
<dbReference type="InterPro" id="IPR002575">
    <property type="entry name" value="Aminoglycoside_PTrfase"/>
</dbReference>
<dbReference type="PANTHER" id="PTHR23150">
    <property type="entry name" value="SULFATASE MODIFYING FACTOR 1, 2"/>
    <property type="match status" value="1"/>
</dbReference>
<dbReference type="SUPFAM" id="SSF56436">
    <property type="entry name" value="C-type lectin-like"/>
    <property type="match status" value="1"/>
</dbReference>
<feature type="region of interest" description="Disordered" evidence="2">
    <location>
        <begin position="922"/>
        <end position="941"/>
    </location>
</feature>
<dbReference type="EMBL" id="LSRX01000148">
    <property type="protein sequence ID" value="OLQ07040.1"/>
    <property type="molecule type" value="Genomic_DNA"/>
</dbReference>
<keyword evidence="6" id="KW-1185">Reference proteome</keyword>
<feature type="region of interest" description="Disordered" evidence="2">
    <location>
        <begin position="350"/>
        <end position="369"/>
    </location>
</feature>
<keyword evidence="5" id="KW-0418">Kinase</keyword>
<comment type="caution">
    <text evidence="5">The sequence shown here is derived from an EMBL/GenBank/DDBJ whole genome shotgun (WGS) entry which is preliminary data.</text>
</comment>
<evidence type="ECO:0000313" key="5">
    <source>
        <dbReference type="EMBL" id="OLQ07040.1"/>
    </source>
</evidence>
<dbReference type="OrthoDB" id="420627at2759"/>
<reference evidence="5 6" key="1">
    <citation type="submission" date="2016-02" db="EMBL/GenBank/DDBJ databases">
        <title>Genome analysis of coral dinoflagellate symbionts highlights evolutionary adaptations to a symbiotic lifestyle.</title>
        <authorList>
            <person name="Aranda M."/>
            <person name="Li Y."/>
            <person name="Liew Y.J."/>
            <person name="Baumgarten S."/>
            <person name="Simakov O."/>
            <person name="Wilson M."/>
            <person name="Piel J."/>
            <person name="Ashoor H."/>
            <person name="Bougouffa S."/>
            <person name="Bajic V.B."/>
            <person name="Ryu T."/>
            <person name="Ravasi T."/>
            <person name="Bayer T."/>
            <person name="Micklem G."/>
            <person name="Kim H."/>
            <person name="Bhak J."/>
            <person name="Lajeunesse T.C."/>
            <person name="Voolstra C.R."/>
        </authorList>
    </citation>
    <scope>NUCLEOTIDE SEQUENCE [LARGE SCALE GENOMIC DNA]</scope>
    <source>
        <strain evidence="5 6">CCMP2467</strain>
    </source>
</reference>
<dbReference type="InterPro" id="IPR042095">
    <property type="entry name" value="SUMF_sf"/>
</dbReference>
<protein>
    <submittedName>
        <fullName evidence="5">Serine/threonine-protein kinase pkn1</fullName>
    </submittedName>
</protein>
<feature type="region of interest" description="Disordered" evidence="2">
    <location>
        <begin position="695"/>
        <end position="752"/>
    </location>
</feature>
<gene>
    <name evidence="5" type="primary">pkn1</name>
    <name evidence="5" type="ORF">AK812_SmicGene9659</name>
</gene>
<dbReference type="InterPro" id="IPR016187">
    <property type="entry name" value="CTDL_fold"/>
</dbReference>
<dbReference type="Gene3D" id="3.90.1200.10">
    <property type="match status" value="1"/>
</dbReference>
<feature type="domain" description="Sulfatase-modifying factor enzyme-like" evidence="4">
    <location>
        <begin position="342"/>
        <end position="616"/>
    </location>
</feature>
<feature type="compositionally biased region" description="Acidic residues" evidence="2">
    <location>
        <begin position="211"/>
        <end position="226"/>
    </location>
</feature>
<evidence type="ECO:0000313" key="6">
    <source>
        <dbReference type="Proteomes" id="UP000186817"/>
    </source>
</evidence>
<dbReference type="InterPro" id="IPR005532">
    <property type="entry name" value="SUMF_dom"/>
</dbReference>
<evidence type="ECO:0000256" key="2">
    <source>
        <dbReference type="SAM" id="MobiDB-lite"/>
    </source>
</evidence>
<dbReference type="Pfam" id="PF01636">
    <property type="entry name" value="APH"/>
    <property type="match status" value="1"/>
</dbReference>
<evidence type="ECO:0000259" key="3">
    <source>
        <dbReference type="Pfam" id="PF01636"/>
    </source>
</evidence>
<keyword evidence="5" id="KW-0808">Transferase</keyword>
<feature type="region of interest" description="Disordered" evidence="2">
    <location>
        <begin position="206"/>
        <end position="227"/>
    </location>
</feature>
<feature type="compositionally biased region" description="Basic and acidic residues" evidence="2">
    <location>
        <begin position="731"/>
        <end position="743"/>
    </location>
</feature>
<dbReference type="Gene3D" id="3.90.1580.10">
    <property type="entry name" value="paralog of FGE (formylglycine-generating enzyme)"/>
    <property type="match status" value="1"/>
</dbReference>
<evidence type="ECO:0000259" key="4">
    <source>
        <dbReference type="Pfam" id="PF03781"/>
    </source>
</evidence>
<name>A0A1Q9EHY8_SYMMI</name>
<organism evidence="5 6">
    <name type="scientific">Symbiodinium microadriaticum</name>
    <name type="common">Dinoflagellate</name>
    <name type="synonym">Zooxanthella microadriatica</name>
    <dbReference type="NCBI Taxonomy" id="2951"/>
    <lineage>
        <taxon>Eukaryota</taxon>
        <taxon>Sar</taxon>
        <taxon>Alveolata</taxon>
        <taxon>Dinophyceae</taxon>
        <taxon>Suessiales</taxon>
        <taxon>Symbiodiniaceae</taxon>
        <taxon>Symbiodinium</taxon>
    </lineage>
</organism>
<dbReference type="GO" id="GO:0016301">
    <property type="term" value="F:kinase activity"/>
    <property type="evidence" value="ECO:0007669"/>
    <property type="project" value="UniProtKB-KW"/>
</dbReference>
<accession>A0A1Q9EHY8</accession>
<feature type="compositionally biased region" description="Low complexity" evidence="2">
    <location>
        <begin position="695"/>
        <end position="706"/>
    </location>
</feature>
<dbReference type="InterPro" id="IPR011009">
    <property type="entry name" value="Kinase-like_dom_sf"/>
</dbReference>
<feature type="compositionally biased region" description="Basic and acidic residues" evidence="2">
    <location>
        <begin position="352"/>
        <end position="366"/>
    </location>
</feature>
<dbReference type="InterPro" id="IPR051043">
    <property type="entry name" value="Sulfatase_Mod_Factor_Kinase"/>
</dbReference>
<feature type="domain" description="Aminoglycoside phosphotransferase" evidence="3">
    <location>
        <begin position="1014"/>
        <end position="1241"/>
    </location>
</feature>
<feature type="compositionally biased region" description="Polar residues" evidence="2">
    <location>
        <begin position="715"/>
        <end position="730"/>
    </location>
</feature>
<dbReference type="Proteomes" id="UP000186817">
    <property type="component" value="Unassembled WGS sequence"/>
</dbReference>
<dbReference type="SUPFAM" id="SSF56112">
    <property type="entry name" value="Protein kinase-like (PK-like)"/>
    <property type="match status" value="1"/>
</dbReference>
<proteinExistence type="predicted"/>